<feature type="transmembrane region" description="Helical" evidence="6">
    <location>
        <begin position="241"/>
        <end position="271"/>
    </location>
</feature>
<name>A0A433RQY7_9BACL</name>
<keyword evidence="4 6" id="KW-1133">Transmembrane helix</keyword>
<dbReference type="OrthoDB" id="9793390at2"/>
<keyword evidence="3 6" id="KW-0812">Transmembrane</keyword>
<comment type="similarity">
    <text evidence="2">Belongs to the autoinducer-2 exporter (AI-2E) (TC 2.A.86) family.</text>
</comment>
<keyword evidence="7" id="KW-0449">Lipoprotein</keyword>
<evidence type="ECO:0000256" key="5">
    <source>
        <dbReference type="ARBA" id="ARBA00023136"/>
    </source>
</evidence>
<accession>A0A433RQY7</accession>
<evidence type="ECO:0000256" key="4">
    <source>
        <dbReference type="ARBA" id="ARBA00022989"/>
    </source>
</evidence>
<evidence type="ECO:0000256" key="3">
    <source>
        <dbReference type="ARBA" id="ARBA00022692"/>
    </source>
</evidence>
<organism evidence="7 8">
    <name type="scientific">Candidatus Kurthia intestinigallinarum</name>
    <dbReference type="NCBI Taxonomy" id="1562256"/>
    <lineage>
        <taxon>Bacteria</taxon>
        <taxon>Bacillati</taxon>
        <taxon>Bacillota</taxon>
        <taxon>Bacilli</taxon>
        <taxon>Bacillales</taxon>
        <taxon>Caryophanaceae</taxon>
        <taxon>Kurthia</taxon>
    </lineage>
</organism>
<feature type="transmembrane region" description="Helical" evidence="6">
    <location>
        <begin position="73"/>
        <end position="92"/>
    </location>
</feature>
<dbReference type="InterPro" id="IPR002549">
    <property type="entry name" value="AI-2E-like"/>
</dbReference>
<dbReference type="Pfam" id="PF01594">
    <property type="entry name" value="AI-2E_transport"/>
    <property type="match status" value="1"/>
</dbReference>
<evidence type="ECO:0000313" key="7">
    <source>
        <dbReference type="EMBL" id="RUS53205.1"/>
    </source>
</evidence>
<evidence type="ECO:0000256" key="2">
    <source>
        <dbReference type="ARBA" id="ARBA00009773"/>
    </source>
</evidence>
<proteinExistence type="inferred from homology"/>
<comment type="subcellular location">
    <subcellularLocation>
        <location evidence="1">Membrane</location>
        <topology evidence="1">Multi-pass membrane protein</topology>
    </subcellularLocation>
</comment>
<dbReference type="GO" id="GO:0055085">
    <property type="term" value="P:transmembrane transport"/>
    <property type="evidence" value="ECO:0007669"/>
    <property type="project" value="TreeGrafter"/>
</dbReference>
<feature type="transmembrane region" description="Helical" evidence="6">
    <location>
        <begin position="219"/>
        <end position="235"/>
    </location>
</feature>
<dbReference type="GO" id="GO:0016020">
    <property type="term" value="C:membrane"/>
    <property type="evidence" value="ECO:0007669"/>
    <property type="project" value="UniProtKB-SubCell"/>
</dbReference>
<keyword evidence="8" id="KW-1185">Reference proteome</keyword>
<dbReference type="Proteomes" id="UP000288623">
    <property type="component" value="Unassembled WGS sequence"/>
</dbReference>
<sequence length="360" mass="40666">MLNKRWFQLGIGVLIAILIVKFFLEIDHLFKPIGIILGAIFVPLLAGGILFYITEPLQRLLEKKLRFPRWGSILAIIFVLAAVVFAAVSWVAPYLTKQITLLIQNIPWLFNEIEDKVNYVLKNRENFPDQVTKAINDFLASLQDVAVFTSKFVVDFISALINGALLLILIPFFYIFMLKDHEKFRPKVYGIFSGETREWMKETLEDVNDVLRGYVQGQMLVSAILATLMFIGYSIIGLDYALLLCILAFFLNMVPFIGPWLAFLPAFFIGLVNDPMQALWVCVITLVVNQIDSNFVTPNVMSKSLDVHPLTVITVILAAGNIAGFVGILLGVPIYAVIKVVVISIYNRRKKIRSYAKEDI</sequence>
<dbReference type="RefSeq" id="WP_126991461.1">
    <property type="nucleotide sequence ID" value="NZ_JTFC01000039.1"/>
</dbReference>
<feature type="transmembrane region" description="Helical" evidence="6">
    <location>
        <begin position="156"/>
        <end position="177"/>
    </location>
</feature>
<dbReference type="PANTHER" id="PTHR21716">
    <property type="entry name" value="TRANSMEMBRANE PROTEIN"/>
    <property type="match status" value="1"/>
</dbReference>
<dbReference type="PANTHER" id="PTHR21716:SF69">
    <property type="entry name" value="TRANSPORT PROTEIN YUBA-RELATED"/>
    <property type="match status" value="1"/>
</dbReference>
<dbReference type="EMBL" id="JTFC01000039">
    <property type="protein sequence ID" value="RUS53205.1"/>
    <property type="molecule type" value="Genomic_DNA"/>
</dbReference>
<reference evidence="7 8" key="1">
    <citation type="submission" date="2014-11" db="EMBL/GenBank/DDBJ databases">
        <title>Genome sequence and analysis of novel Kurthia sp.</title>
        <authorList>
            <person name="Lawson J.N."/>
            <person name="Gonzalez J.E."/>
            <person name="Rinauldi L."/>
            <person name="Xuan Z."/>
            <person name="Firman A."/>
            <person name="Shaddox L."/>
            <person name="Trudeau A."/>
            <person name="Shah S."/>
            <person name="Reiman D."/>
        </authorList>
    </citation>
    <scope>NUCLEOTIDE SEQUENCE [LARGE SCALE GENOMIC DNA]</scope>
    <source>
        <strain evidence="7 8">3B1D</strain>
    </source>
</reference>
<feature type="transmembrane region" description="Helical" evidence="6">
    <location>
        <begin position="30"/>
        <end position="53"/>
    </location>
</feature>
<evidence type="ECO:0000313" key="8">
    <source>
        <dbReference type="Proteomes" id="UP000288623"/>
    </source>
</evidence>
<feature type="transmembrane region" description="Helical" evidence="6">
    <location>
        <begin position="7"/>
        <end position="24"/>
    </location>
</feature>
<evidence type="ECO:0000256" key="1">
    <source>
        <dbReference type="ARBA" id="ARBA00004141"/>
    </source>
</evidence>
<gene>
    <name evidence="7" type="ORF">QI30_15230</name>
</gene>
<comment type="caution">
    <text evidence="7">The sequence shown here is derived from an EMBL/GenBank/DDBJ whole genome shotgun (WGS) entry which is preliminary data.</text>
</comment>
<protein>
    <submittedName>
        <fullName evidence="7">Lipoprotein</fullName>
    </submittedName>
</protein>
<feature type="transmembrane region" description="Helical" evidence="6">
    <location>
        <begin position="316"/>
        <end position="346"/>
    </location>
</feature>
<dbReference type="AlphaFoldDB" id="A0A433RQY7"/>
<evidence type="ECO:0000256" key="6">
    <source>
        <dbReference type="SAM" id="Phobius"/>
    </source>
</evidence>
<keyword evidence="5 6" id="KW-0472">Membrane</keyword>